<name>A0ABD1EZG4_HYPHA</name>
<evidence type="ECO:0000313" key="2">
    <source>
        <dbReference type="Proteomes" id="UP001566132"/>
    </source>
</evidence>
<evidence type="ECO:0000313" key="1">
    <source>
        <dbReference type="EMBL" id="KAL1506438.1"/>
    </source>
</evidence>
<dbReference type="InterPro" id="IPR026509">
    <property type="entry name" value="TMEM183"/>
</dbReference>
<comment type="caution">
    <text evidence="1">The sequence shown here is derived from an EMBL/GenBank/DDBJ whole genome shotgun (WGS) entry which is preliminary data.</text>
</comment>
<dbReference type="Proteomes" id="UP001566132">
    <property type="component" value="Unassembled WGS sequence"/>
</dbReference>
<dbReference type="PANTHER" id="PTHR20988:SF2">
    <property type="entry name" value="TRANSMEMBRANE PROTEIN 183A-RELATED"/>
    <property type="match status" value="1"/>
</dbReference>
<reference evidence="1 2" key="1">
    <citation type="submission" date="2024-05" db="EMBL/GenBank/DDBJ databases">
        <title>Genetic variation in Jamaican populations of the coffee berry borer (Hypothenemus hampei).</title>
        <authorList>
            <person name="Errbii M."/>
            <person name="Myrie A."/>
        </authorList>
    </citation>
    <scope>NUCLEOTIDE SEQUENCE [LARGE SCALE GENOMIC DNA]</scope>
    <source>
        <strain evidence="1">JA-Hopewell-2020-01-JO</strain>
        <tissue evidence="1">Whole body</tissue>
    </source>
</reference>
<organism evidence="1 2">
    <name type="scientific">Hypothenemus hampei</name>
    <name type="common">Coffee berry borer</name>
    <dbReference type="NCBI Taxonomy" id="57062"/>
    <lineage>
        <taxon>Eukaryota</taxon>
        <taxon>Metazoa</taxon>
        <taxon>Ecdysozoa</taxon>
        <taxon>Arthropoda</taxon>
        <taxon>Hexapoda</taxon>
        <taxon>Insecta</taxon>
        <taxon>Pterygota</taxon>
        <taxon>Neoptera</taxon>
        <taxon>Endopterygota</taxon>
        <taxon>Coleoptera</taxon>
        <taxon>Polyphaga</taxon>
        <taxon>Cucujiformia</taxon>
        <taxon>Curculionidae</taxon>
        <taxon>Scolytinae</taxon>
        <taxon>Hypothenemus</taxon>
    </lineage>
</organism>
<sequence length="344" mass="39884">MSKKSNKRYLKTLGDLTINDFANSPVAGNRVKKSNNPTVVLKRELDKSWDEKQDNDFEDDFDMKRNEDGTVSLAIQKVKPDTHKITISQRNNDSEGNNYPLDVWFLISEYICPEDVGIFGAICKTSFEVICSSRFWFNLYRRYYKNIPGLPQNLKPERLVRKYGLKTNVIRALYHMYPQFVNRTLKEEHPASLKNYQCQLLWFNLQEKNCIYYFKLKRFNWKSAQSRKESKQVNLLEILEDITANPDEDCRVLKVSCLHFNPVESVVGLTLKSVSLTVSSAPMFLYQRLQLIFSSGIGSSSKLSAGPDSTTVILDPVINIKILDWWHPLYPVNRNGMEELMPKD</sequence>
<gene>
    <name evidence="1" type="ORF">ABEB36_005807</name>
</gene>
<proteinExistence type="predicted"/>
<protein>
    <recommendedName>
        <fullName evidence="3">Transmembrane protein 183</fullName>
    </recommendedName>
</protein>
<accession>A0ABD1EZG4</accession>
<keyword evidence="2" id="KW-1185">Reference proteome</keyword>
<dbReference type="EMBL" id="JBDJPC010000004">
    <property type="protein sequence ID" value="KAL1506438.1"/>
    <property type="molecule type" value="Genomic_DNA"/>
</dbReference>
<dbReference type="PANTHER" id="PTHR20988">
    <property type="entry name" value="TRANSMEMBRANE PROTEIN 183A-RELATED"/>
    <property type="match status" value="1"/>
</dbReference>
<evidence type="ECO:0008006" key="3">
    <source>
        <dbReference type="Google" id="ProtNLM"/>
    </source>
</evidence>
<dbReference type="AlphaFoldDB" id="A0ABD1EZG4"/>